<dbReference type="OrthoDB" id="2522477at2759"/>
<dbReference type="Proteomes" id="UP000214365">
    <property type="component" value="Unassembled WGS sequence"/>
</dbReference>
<dbReference type="SUPFAM" id="SSF52047">
    <property type="entry name" value="RNI-like"/>
    <property type="match status" value="1"/>
</dbReference>
<proteinExistence type="predicted"/>
<keyword evidence="2" id="KW-1185">Reference proteome</keyword>
<dbReference type="EMBL" id="LFMY01000005">
    <property type="protein sequence ID" value="OKL60534.1"/>
    <property type="molecule type" value="Genomic_DNA"/>
</dbReference>
<reference evidence="1 2" key="1">
    <citation type="submission" date="2015-06" db="EMBL/GenBank/DDBJ databases">
        <title>Talaromyces atroroseus IBT 11181 draft genome.</title>
        <authorList>
            <person name="Rasmussen K.B."/>
            <person name="Rasmussen S."/>
            <person name="Petersen B."/>
            <person name="Sicheritz-Ponten T."/>
            <person name="Mortensen U.H."/>
            <person name="Thrane U."/>
        </authorList>
    </citation>
    <scope>NUCLEOTIDE SEQUENCE [LARGE SCALE GENOMIC DNA]</scope>
    <source>
        <strain evidence="1 2">IBT 11181</strain>
    </source>
</reference>
<organism evidence="1 2">
    <name type="scientific">Talaromyces atroroseus</name>
    <dbReference type="NCBI Taxonomy" id="1441469"/>
    <lineage>
        <taxon>Eukaryota</taxon>
        <taxon>Fungi</taxon>
        <taxon>Dikarya</taxon>
        <taxon>Ascomycota</taxon>
        <taxon>Pezizomycotina</taxon>
        <taxon>Eurotiomycetes</taxon>
        <taxon>Eurotiomycetidae</taxon>
        <taxon>Eurotiales</taxon>
        <taxon>Trichocomaceae</taxon>
        <taxon>Talaromyces</taxon>
        <taxon>Talaromyces sect. Trachyspermi</taxon>
    </lineage>
</organism>
<dbReference type="GeneID" id="31004058"/>
<sequence>MAGVALPYSASAVIHRSCNDYFFRPLNSVRLISQLNSQHRNWHRASRNMEKSSLPRLPNELLGIVIENADGPTRASLARTCHALNALATPYLYRWADIKQGKSNEFMRTVSNKYASLVHHVTVVIDDQETSPCRIVPCLDKLESLQSLELTGGYWMWDDEDEDGEEWDTLEEILWNYLERASLKQTAESRVSENLRSLTLDRCENNGQGAFLHYSHVFIIPQLHHLTLRGFMLEEADGDFEPQFERQTELKSLRIERCFVSFPALRSALRAPRALRYLSIGHAEYYSHHELQNVQPNNATLADFMDALLLHRESLEEIRVVVEDHYGTSHGEFGPTINHPSFHACAKQFAELKRWEGCDRRTLAYYLGGLSYGSSSSSEDDDDD</sequence>
<protein>
    <recommendedName>
        <fullName evidence="3">F-box domain-containing protein</fullName>
    </recommendedName>
</protein>
<evidence type="ECO:0008006" key="3">
    <source>
        <dbReference type="Google" id="ProtNLM"/>
    </source>
</evidence>
<gene>
    <name evidence="1" type="ORF">UA08_04303</name>
</gene>
<dbReference type="AlphaFoldDB" id="A0A1Q5Q8U7"/>
<evidence type="ECO:0000313" key="1">
    <source>
        <dbReference type="EMBL" id="OKL60534.1"/>
    </source>
</evidence>
<dbReference type="InterPro" id="IPR036047">
    <property type="entry name" value="F-box-like_dom_sf"/>
</dbReference>
<evidence type="ECO:0000313" key="2">
    <source>
        <dbReference type="Proteomes" id="UP000214365"/>
    </source>
</evidence>
<dbReference type="STRING" id="1441469.A0A1Q5Q8U7"/>
<name>A0A1Q5Q8U7_TALAT</name>
<dbReference type="Gene3D" id="3.80.10.10">
    <property type="entry name" value="Ribonuclease Inhibitor"/>
    <property type="match status" value="1"/>
</dbReference>
<dbReference type="InterPro" id="IPR032675">
    <property type="entry name" value="LRR_dom_sf"/>
</dbReference>
<dbReference type="SUPFAM" id="SSF81383">
    <property type="entry name" value="F-box domain"/>
    <property type="match status" value="1"/>
</dbReference>
<comment type="caution">
    <text evidence="1">The sequence shown here is derived from an EMBL/GenBank/DDBJ whole genome shotgun (WGS) entry which is preliminary data.</text>
</comment>
<dbReference type="RefSeq" id="XP_020120655.1">
    <property type="nucleotide sequence ID" value="XM_020266611.1"/>
</dbReference>
<accession>A0A1Q5Q8U7</accession>